<sequence>MNAVKVISPGALTTVQDAGRFGFLQSGISVSGVMDSYSHRAANLLVDNPQEEAVLEVTLMGPVLEFQCSTRIAVTGAMMQPKLNDQPVPMWRTIPVKEGDRLSFAGIQGGCRAYIAFAGGLDVPVIMGSKSTNLKAQVGGFEGRMLKRDDMVPLKAPSGEARLWAAGEEWIPNFPAQITLRAVLGPQEDLFTEAGIASFFSAEYVVTPANDRMGYRLEGEEITHKAGADIVSDGIVMGAVQVPSSGQPIILMADRQTTGGYTKIATVATADLPLLAQAQAGTKIHFQRVSVEEAQQLLRMFYEKLQAFARARRPVNA</sequence>
<reference evidence="5" key="1">
    <citation type="submission" date="2019-04" db="EMBL/GenBank/DDBJ databases">
        <title>Evolution of Biomass-Degrading Anaerobic Consortia Revealed by Metagenomics.</title>
        <authorList>
            <person name="Peng X."/>
        </authorList>
    </citation>
    <scope>NUCLEOTIDE SEQUENCE</scope>
    <source>
        <strain evidence="5">SIG551</strain>
    </source>
</reference>
<protein>
    <submittedName>
        <fullName evidence="5">Biotin-dependent carboxyltransferase</fullName>
    </submittedName>
</protein>
<dbReference type="EMBL" id="SVNY01000004">
    <property type="protein sequence ID" value="MBE6833623.1"/>
    <property type="molecule type" value="Genomic_DNA"/>
</dbReference>
<name>A0A928Q349_9FIRM</name>
<proteinExistence type="predicted"/>
<dbReference type="GO" id="GO:0005524">
    <property type="term" value="F:ATP binding"/>
    <property type="evidence" value="ECO:0007669"/>
    <property type="project" value="UniProtKB-KW"/>
</dbReference>
<dbReference type="GO" id="GO:0016787">
    <property type="term" value="F:hydrolase activity"/>
    <property type="evidence" value="ECO:0007669"/>
    <property type="project" value="UniProtKB-KW"/>
</dbReference>
<dbReference type="PANTHER" id="PTHR43309">
    <property type="entry name" value="5-OXOPROLINASE SUBUNIT C"/>
    <property type="match status" value="1"/>
</dbReference>
<evidence type="ECO:0000256" key="3">
    <source>
        <dbReference type="ARBA" id="ARBA00022840"/>
    </source>
</evidence>
<dbReference type="SMART" id="SM00797">
    <property type="entry name" value="AHS2"/>
    <property type="match status" value="1"/>
</dbReference>
<evidence type="ECO:0000313" key="5">
    <source>
        <dbReference type="EMBL" id="MBE6833623.1"/>
    </source>
</evidence>
<dbReference type="Proteomes" id="UP000754750">
    <property type="component" value="Unassembled WGS sequence"/>
</dbReference>
<dbReference type="PANTHER" id="PTHR43309:SF5">
    <property type="entry name" value="5-OXOPROLINASE SUBUNIT C"/>
    <property type="match status" value="1"/>
</dbReference>
<dbReference type="AlphaFoldDB" id="A0A928Q349"/>
<comment type="caution">
    <text evidence="5">The sequence shown here is derived from an EMBL/GenBank/DDBJ whole genome shotgun (WGS) entry which is preliminary data.</text>
</comment>
<accession>A0A928Q349</accession>
<dbReference type="Pfam" id="PF02626">
    <property type="entry name" value="CT_A_B"/>
    <property type="match status" value="1"/>
</dbReference>
<feature type="domain" description="Carboxyltransferase" evidence="4">
    <location>
        <begin position="25"/>
        <end position="305"/>
    </location>
</feature>
<dbReference type="SUPFAM" id="SSF50891">
    <property type="entry name" value="Cyclophilin-like"/>
    <property type="match status" value="1"/>
</dbReference>
<dbReference type="InterPro" id="IPR029000">
    <property type="entry name" value="Cyclophilin-like_dom_sf"/>
</dbReference>
<gene>
    <name evidence="5" type="ORF">E7512_08600</name>
</gene>
<evidence type="ECO:0000256" key="2">
    <source>
        <dbReference type="ARBA" id="ARBA00022801"/>
    </source>
</evidence>
<keyword evidence="2" id="KW-0378">Hydrolase</keyword>
<organism evidence="5 6">
    <name type="scientific">Faecalispora sporosphaeroides</name>
    <dbReference type="NCBI Taxonomy" id="1549"/>
    <lineage>
        <taxon>Bacteria</taxon>
        <taxon>Bacillati</taxon>
        <taxon>Bacillota</taxon>
        <taxon>Clostridia</taxon>
        <taxon>Eubacteriales</taxon>
        <taxon>Oscillospiraceae</taxon>
        <taxon>Faecalispora</taxon>
    </lineage>
</organism>
<dbReference type="Gene3D" id="2.40.100.10">
    <property type="entry name" value="Cyclophilin-like"/>
    <property type="match status" value="1"/>
</dbReference>
<dbReference type="RefSeq" id="WP_020072351.1">
    <property type="nucleotide sequence ID" value="NZ_JBKWRC010000002.1"/>
</dbReference>
<dbReference type="NCBIfam" id="TIGR00724">
    <property type="entry name" value="urea_amlyse_rel"/>
    <property type="match status" value="1"/>
</dbReference>
<evidence type="ECO:0000259" key="4">
    <source>
        <dbReference type="SMART" id="SM00797"/>
    </source>
</evidence>
<dbReference type="InterPro" id="IPR052708">
    <property type="entry name" value="PxpC"/>
</dbReference>
<evidence type="ECO:0000256" key="1">
    <source>
        <dbReference type="ARBA" id="ARBA00022741"/>
    </source>
</evidence>
<keyword evidence="1" id="KW-0547">Nucleotide-binding</keyword>
<evidence type="ECO:0000313" key="6">
    <source>
        <dbReference type="Proteomes" id="UP000754750"/>
    </source>
</evidence>
<keyword evidence="3" id="KW-0067">ATP-binding</keyword>
<dbReference type="InterPro" id="IPR003778">
    <property type="entry name" value="CT_A_B"/>
</dbReference>